<evidence type="ECO:0000256" key="2">
    <source>
        <dbReference type="ARBA" id="ARBA00023015"/>
    </source>
</evidence>
<keyword evidence="4" id="KW-0804">Transcription</keyword>
<proteinExistence type="inferred from homology"/>
<dbReference type="InterPro" id="IPR013249">
    <property type="entry name" value="RNA_pol_sigma70_r4_t2"/>
</dbReference>
<dbReference type="EMBL" id="QWVS01000016">
    <property type="protein sequence ID" value="RID86104.1"/>
    <property type="molecule type" value="Genomic_DNA"/>
</dbReference>
<dbReference type="PANTHER" id="PTHR43133:SF60">
    <property type="entry name" value="RNA POLYMERASE SIGMA FACTOR SIGV"/>
    <property type="match status" value="1"/>
</dbReference>
<protein>
    <submittedName>
        <fullName evidence="7">RNA polymerase sigma factor SigY</fullName>
    </submittedName>
</protein>
<feature type="domain" description="RNA polymerase sigma factor 70 region 4 type 2" evidence="6">
    <location>
        <begin position="116"/>
        <end position="163"/>
    </location>
</feature>
<keyword evidence="3" id="KW-0731">Sigma factor</keyword>
<dbReference type="Gene3D" id="1.10.1740.10">
    <property type="match status" value="1"/>
</dbReference>
<sequence length="187" mass="22126">MEEREWVNAAKKGDEYALAQLFQQNYSFLVHYLIKLTYSLEQAEDLAQETMTKAIEHIVKFNGKSKFSTWLISIATRLYIDQKRKQKREQSWQKQEQALRMIKWQAQSANEDWHMMLESLGKLKDDFRIPILLKHYYGYSYDEIAAMLQIAEGTVKSRVHKGIQMVRKELNEDDKGQYPVGKTVEQN</sequence>
<dbReference type="Pfam" id="PF04542">
    <property type="entry name" value="Sigma70_r2"/>
    <property type="match status" value="1"/>
</dbReference>
<dbReference type="InterPro" id="IPR039425">
    <property type="entry name" value="RNA_pol_sigma-70-like"/>
</dbReference>
<organism evidence="7 8">
    <name type="scientific">Peribacillus asahii</name>
    <dbReference type="NCBI Taxonomy" id="228899"/>
    <lineage>
        <taxon>Bacteria</taxon>
        <taxon>Bacillati</taxon>
        <taxon>Bacillota</taxon>
        <taxon>Bacilli</taxon>
        <taxon>Bacillales</taxon>
        <taxon>Bacillaceae</taxon>
        <taxon>Peribacillus</taxon>
    </lineage>
</organism>
<dbReference type="NCBIfam" id="TIGR02937">
    <property type="entry name" value="sigma70-ECF"/>
    <property type="match status" value="1"/>
</dbReference>
<evidence type="ECO:0000259" key="5">
    <source>
        <dbReference type="Pfam" id="PF04542"/>
    </source>
</evidence>
<evidence type="ECO:0000256" key="3">
    <source>
        <dbReference type="ARBA" id="ARBA00023082"/>
    </source>
</evidence>
<dbReference type="Proteomes" id="UP000266016">
    <property type="component" value="Unassembled WGS sequence"/>
</dbReference>
<comment type="caution">
    <text evidence="7">The sequence shown here is derived from an EMBL/GenBank/DDBJ whole genome shotgun (WGS) entry which is preliminary data.</text>
</comment>
<dbReference type="InterPro" id="IPR013324">
    <property type="entry name" value="RNA_pol_sigma_r3/r4-like"/>
</dbReference>
<comment type="similarity">
    <text evidence="1">Belongs to the sigma-70 factor family. ECF subfamily.</text>
</comment>
<dbReference type="PANTHER" id="PTHR43133">
    <property type="entry name" value="RNA POLYMERASE ECF-TYPE SIGMA FACTO"/>
    <property type="match status" value="1"/>
</dbReference>
<accession>A0A398B9A3</accession>
<dbReference type="GO" id="GO:0003677">
    <property type="term" value="F:DNA binding"/>
    <property type="evidence" value="ECO:0007669"/>
    <property type="project" value="InterPro"/>
</dbReference>
<evidence type="ECO:0000313" key="7">
    <source>
        <dbReference type="EMBL" id="RID86104.1"/>
    </source>
</evidence>
<dbReference type="CDD" id="cd06171">
    <property type="entry name" value="Sigma70_r4"/>
    <property type="match status" value="1"/>
</dbReference>
<reference evidence="7 8" key="1">
    <citation type="submission" date="2018-08" db="EMBL/GenBank/DDBJ databases">
        <title>Bacillus jemisoniae sp. nov., Bacillus chryseoplanitiae sp. nov., Bacillus resnikiae sp. nov., and Bacillus frankliniae sp. nov., isolated from Viking spacecraft and associated surfaces.</title>
        <authorList>
            <person name="Seuylemezian A."/>
            <person name="Vaishampayan P."/>
        </authorList>
    </citation>
    <scope>NUCLEOTIDE SEQUENCE [LARGE SCALE GENOMIC DNA]</scope>
    <source>
        <strain evidence="7 8">MA001</strain>
    </source>
</reference>
<evidence type="ECO:0000256" key="4">
    <source>
        <dbReference type="ARBA" id="ARBA00023163"/>
    </source>
</evidence>
<evidence type="ECO:0000259" key="6">
    <source>
        <dbReference type="Pfam" id="PF08281"/>
    </source>
</evidence>
<evidence type="ECO:0000313" key="8">
    <source>
        <dbReference type="Proteomes" id="UP000266016"/>
    </source>
</evidence>
<dbReference type="Pfam" id="PF08281">
    <property type="entry name" value="Sigma70_r4_2"/>
    <property type="match status" value="1"/>
</dbReference>
<dbReference type="InterPro" id="IPR013325">
    <property type="entry name" value="RNA_pol_sigma_r2"/>
</dbReference>
<gene>
    <name evidence="7" type="primary">sigY</name>
    <name evidence="7" type="ORF">D1953_10035</name>
</gene>
<dbReference type="AlphaFoldDB" id="A0A398B9A3"/>
<dbReference type="GO" id="GO:0006352">
    <property type="term" value="P:DNA-templated transcription initiation"/>
    <property type="evidence" value="ECO:0007669"/>
    <property type="project" value="InterPro"/>
</dbReference>
<dbReference type="SUPFAM" id="SSF88659">
    <property type="entry name" value="Sigma3 and sigma4 domains of RNA polymerase sigma factors"/>
    <property type="match status" value="1"/>
</dbReference>
<keyword evidence="2" id="KW-0805">Transcription regulation</keyword>
<dbReference type="NCBIfam" id="NF007216">
    <property type="entry name" value="PRK09638.1"/>
    <property type="match status" value="1"/>
</dbReference>
<dbReference type="InterPro" id="IPR007627">
    <property type="entry name" value="RNA_pol_sigma70_r2"/>
</dbReference>
<dbReference type="InterPro" id="IPR014284">
    <property type="entry name" value="RNA_pol_sigma-70_dom"/>
</dbReference>
<dbReference type="SUPFAM" id="SSF88946">
    <property type="entry name" value="Sigma2 domain of RNA polymerase sigma factors"/>
    <property type="match status" value="1"/>
</dbReference>
<name>A0A398B9A3_9BACI</name>
<feature type="domain" description="RNA polymerase sigma-70 region 2" evidence="5">
    <location>
        <begin position="21"/>
        <end position="88"/>
    </location>
</feature>
<dbReference type="Gene3D" id="1.10.10.10">
    <property type="entry name" value="Winged helix-like DNA-binding domain superfamily/Winged helix DNA-binding domain"/>
    <property type="match status" value="1"/>
</dbReference>
<dbReference type="InterPro" id="IPR036388">
    <property type="entry name" value="WH-like_DNA-bd_sf"/>
</dbReference>
<dbReference type="RefSeq" id="WP_119117041.1">
    <property type="nucleotide sequence ID" value="NZ_QWVS01000016.1"/>
</dbReference>
<evidence type="ECO:0000256" key="1">
    <source>
        <dbReference type="ARBA" id="ARBA00010641"/>
    </source>
</evidence>
<dbReference type="GO" id="GO:0016987">
    <property type="term" value="F:sigma factor activity"/>
    <property type="evidence" value="ECO:0007669"/>
    <property type="project" value="UniProtKB-KW"/>
</dbReference>
<keyword evidence="8" id="KW-1185">Reference proteome</keyword>